<dbReference type="OrthoDB" id="6477647at2759"/>
<protein>
    <submittedName>
        <fullName evidence="1">Uncharacterized protein</fullName>
    </submittedName>
</protein>
<gene>
    <name evidence="1" type="ORF">HPB48_014678</name>
</gene>
<evidence type="ECO:0000313" key="2">
    <source>
        <dbReference type="Proteomes" id="UP000821853"/>
    </source>
</evidence>
<sequence length="274" mass="31172">MNCPSAGQDCRHITTLSLDYEIFIPGWSRYPLSRHTSPQTSVLRELHLCLPWFLVIVNPNDTTSSVGSSESAGKKFVGEEIDGCGKTASTSVKVSFLAKIVRSSNVLHTFTLNSFAQQVETFLQHLSPDFYLNQTLVSLQFYATRVCVTRSFFVVRDIVRRNHDLVTCAADFVMGNRSRRCCEALETVAHNSALVEKLQEMFSVDEQTAVDSVCKSLHHIRLMAVFMRFTGVIESRLTFCEETSGRLWLQDIDEYSWCCVRRYLRVADVLRSWS</sequence>
<organism evidence="1 2">
    <name type="scientific">Haemaphysalis longicornis</name>
    <name type="common">Bush tick</name>
    <dbReference type="NCBI Taxonomy" id="44386"/>
    <lineage>
        <taxon>Eukaryota</taxon>
        <taxon>Metazoa</taxon>
        <taxon>Ecdysozoa</taxon>
        <taxon>Arthropoda</taxon>
        <taxon>Chelicerata</taxon>
        <taxon>Arachnida</taxon>
        <taxon>Acari</taxon>
        <taxon>Parasitiformes</taxon>
        <taxon>Ixodida</taxon>
        <taxon>Ixodoidea</taxon>
        <taxon>Ixodidae</taxon>
        <taxon>Haemaphysalinae</taxon>
        <taxon>Haemaphysalis</taxon>
    </lineage>
</organism>
<keyword evidence="2" id="KW-1185">Reference proteome</keyword>
<dbReference type="VEuPathDB" id="VectorBase:HLOH_063067"/>
<dbReference type="EMBL" id="JABSTR010000005">
    <property type="protein sequence ID" value="KAH9371549.1"/>
    <property type="molecule type" value="Genomic_DNA"/>
</dbReference>
<evidence type="ECO:0000313" key="1">
    <source>
        <dbReference type="EMBL" id="KAH9371549.1"/>
    </source>
</evidence>
<dbReference type="AlphaFoldDB" id="A0A9J6G8D7"/>
<reference evidence="1 2" key="1">
    <citation type="journal article" date="2020" name="Cell">
        <title>Large-Scale Comparative Analyses of Tick Genomes Elucidate Their Genetic Diversity and Vector Capacities.</title>
        <authorList>
            <consortium name="Tick Genome and Microbiome Consortium (TIGMIC)"/>
            <person name="Jia N."/>
            <person name="Wang J."/>
            <person name="Shi W."/>
            <person name="Du L."/>
            <person name="Sun Y."/>
            <person name="Zhan W."/>
            <person name="Jiang J.F."/>
            <person name="Wang Q."/>
            <person name="Zhang B."/>
            <person name="Ji P."/>
            <person name="Bell-Sakyi L."/>
            <person name="Cui X.M."/>
            <person name="Yuan T.T."/>
            <person name="Jiang B.G."/>
            <person name="Yang W.F."/>
            <person name="Lam T.T."/>
            <person name="Chang Q.C."/>
            <person name="Ding S.J."/>
            <person name="Wang X.J."/>
            <person name="Zhu J.G."/>
            <person name="Ruan X.D."/>
            <person name="Zhao L."/>
            <person name="Wei J.T."/>
            <person name="Ye R.Z."/>
            <person name="Que T.C."/>
            <person name="Du C.H."/>
            <person name="Zhou Y.H."/>
            <person name="Cheng J.X."/>
            <person name="Dai P.F."/>
            <person name="Guo W.B."/>
            <person name="Han X.H."/>
            <person name="Huang E.J."/>
            <person name="Li L.F."/>
            <person name="Wei W."/>
            <person name="Gao Y.C."/>
            <person name="Liu J.Z."/>
            <person name="Shao H.Z."/>
            <person name="Wang X."/>
            <person name="Wang C.C."/>
            <person name="Yang T.C."/>
            <person name="Huo Q.B."/>
            <person name="Li W."/>
            <person name="Chen H.Y."/>
            <person name="Chen S.E."/>
            <person name="Zhou L.G."/>
            <person name="Ni X.B."/>
            <person name="Tian J.H."/>
            <person name="Sheng Y."/>
            <person name="Liu T."/>
            <person name="Pan Y.S."/>
            <person name="Xia L.Y."/>
            <person name="Li J."/>
            <person name="Zhao F."/>
            <person name="Cao W.C."/>
        </authorList>
    </citation>
    <scope>NUCLEOTIDE SEQUENCE [LARGE SCALE GENOMIC DNA]</scope>
    <source>
        <strain evidence="1">HaeL-2018</strain>
    </source>
</reference>
<proteinExistence type="predicted"/>
<accession>A0A9J6G8D7</accession>
<comment type="caution">
    <text evidence="1">The sequence shown here is derived from an EMBL/GenBank/DDBJ whole genome shotgun (WGS) entry which is preliminary data.</text>
</comment>
<name>A0A9J6G8D7_HAELO</name>
<dbReference type="Proteomes" id="UP000821853">
    <property type="component" value="Chromosome 3"/>
</dbReference>